<organism evidence="7 8">
    <name type="scientific">Clytia hemisphaerica</name>
    <dbReference type="NCBI Taxonomy" id="252671"/>
    <lineage>
        <taxon>Eukaryota</taxon>
        <taxon>Metazoa</taxon>
        <taxon>Cnidaria</taxon>
        <taxon>Hydrozoa</taxon>
        <taxon>Hydroidolina</taxon>
        <taxon>Leptothecata</taxon>
        <taxon>Obeliida</taxon>
        <taxon>Clytiidae</taxon>
        <taxon>Clytia</taxon>
    </lineage>
</organism>
<dbReference type="RefSeq" id="XP_066911502.1">
    <property type="nucleotide sequence ID" value="XM_067055401.1"/>
</dbReference>
<dbReference type="GO" id="GO:0008270">
    <property type="term" value="F:zinc ion binding"/>
    <property type="evidence" value="ECO:0007669"/>
    <property type="project" value="UniProtKB-KW"/>
</dbReference>
<dbReference type="GeneID" id="136798738"/>
<keyword evidence="1" id="KW-0479">Metal-binding</keyword>
<evidence type="ECO:0000256" key="2">
    <source>
        <dbReference type="ARBA" id="ARBA00022771"/>
    </source>
</evidence>
<proteinExistence type="predicted"/>
<evidence type="ECO:0000259" key="6">
    <source>
        <dbReference type="PROSITE" id="PS50865"/>
    </source>
</evidence>
<sequence length="863" mass="99126">MAAQQQEQLSKTLCLHCLNGDVLIVDDDWFANGEDDVRGWKRCFFDDFRNIKSKNWGAIDDVCEGFSSNVKDIHNSGVHPDALFSAEETVELLTSLLTAGLRNERYVSSVVQLAYTCITRSKKYHYQIYNARRFWFMLFDRILLLPDHVFLESITVFLTVVSSAFTEKTKQLCCGPYMIVVDEFLYLDGSFHHNKMYPIFKKLYELQGKARLEDYEFSYDRIVSPLFATAVAQKEWYSLKDTQPVDLIALFTRLSLTRPVMIDLFLLLDPGIPILMDLLSNKSCQRMHSPLLFSIDALMSIDTTDSRFELLRKLLDQLDYSLILKFAVHDEVNYRRALAQKIILHTLRFLDLALKSGFSFQRPCKEELIQVEFSRLKHMITKGGLDDKIFSFIIVTERVESEKESIIKEKFQDYAICVLKAFPTTMSKCNKDTKDQLISCALNLLVAIGPLEEKECPSIFTNNTVEVLSKFYSYDERDIKLLSRVNTVNVCQTSFDKKLELFRLVPIKTWGEEIYDLYRNRRNINKNLYSQLMPVTVKLIHYDLCILYHMKSSGVLEELNGERMQLFRSLKPDTFRNMCVYVNGENWTKMLDYVKADGLNKETSKIPQSVADKMMEVLIATISDKSMPDRYSTIAVACMAHIMHHDELDVSKHITRSLVSTVNEMYQDEANCFYLSDGGDFKDAITKKQYAKLGFGDTKKKSDKQAVKGPRDKKLVEALQSSLKIAETFSACKNEVGITKLKNKNGTKTRAIISIIPNPKAKNSDCQRSHSKENPKSEKQPAPKIVEIDDDDGEKREKEKKTKKIKTCALSSCPRSKSGGEQTMSESAQKRFKKCGRCRAVSYCGKECQAKHWSEHKKHCKAS</sequence>
<feature type="domain" description="MYND-type" evidence="6">
    <location>
        <begin position="810"/>
        <end position="860"/>
    </location>
</feature>
<evidence type="ECO:0000256" key="4">
    <source>
        <dbReference type="PROSITE-ProRule" id="PRU00134"/>
    </source>
</evidence>
<dbReference type="Gene3D" id="6.10.140.2220">
    <property type="match status" value="1"/>
</dbReference>
<dbReference type="Proteomes" id="UP000594262">
    <property type="component" value="Unplaced"/>
</dbReference>
<name>A0A7M5XAC4_9CNID</name>
<accession>A0A7M5XAC4</accession>
<evidence type="ECO:0000256" key="1">
    <source>
        <dbReference type="ARBA" id="ARBA00022723"/>
    </source>
</evidence>
<feature type="region of interest" description="Disordered" evidence="5">
    <location>
        <begin position="759"/>
        <end position="805"/>
    </location>
</feature>
<dbReference type="EnsemblMetazoa" id="CLYHEMT019120.1">
    <property type="protein sequence ID" value="CLYHEMP019120.1"/>
    <property type="gene ID" value="CLYHEMG019120"/>
</dbReference>
<evidence type="ECO:0000256" key="5">
    <source>
        <dbReference type="SAM" id="MobiDB-lite"/>
    </source>
</evidence>
<keyword evidence="2 4" id="KW-0863">Zinc-finger</keyword>
<keyword evidence="8" id="KW-1185">Reference proteome</keyword>
<dbReference type="OrthoDB" id="5989933at2759"/>
<dbReference type="AlphaFoldDB" id="A0A7M5XAC4"/>
<dbReference type="SUPFAM" id="SSF144232">
    <property type="entry name" value="HIT/MYND zinc finger-like"/>
    <property type="match status" value="1"/>
</dbReference>
<evidence type="ECO:0000256" key="3">
    <source>
        <dbReference type="ARBA" id="ARBA00022833"/>
    </source>
</evidence>
<evidence type="ECO:0000313" key="7">
    <source>
        <dbReference type="EnsemblMetazoa" id="CLYHEMP019120.1"/>
    </source>
</evidence>
<protein>
    <recommendedName>
        <fullName evidence="6">MYND-type domain-containing protein</fullName>
    </recommendedName>
</protein>
<dbReference type="InterPro" id="IPR002893">
    <property type="entry name" value="Znf_MYND"/>
</dbReference>
<evidence type="ECO:0000313" key="8">
    <source>
        <dbReference type="Proteomes" id="UP000594262"/>
    </source>
</evidence>
<dbReference type="PROSITE" id="PS50865">
    <property type="entry name" value="ZF_MYND_2"/>
    <property type="match status" value="1"/>
</dbReference>
<dbReference type="Pfam" id="PF01753">
    <property type="entry name" value="zf-MYND"/>
    <property type="match status" value="1"/>
</dbReference>
<reference evidence="7" key="1">
    <citation type="submission" date="2021-01" db="UniProtKB">
        <authorList>
            <consortium name="EnsemblMetazoa"/>
        </authorList>
    </citation>
    <scope>IDENTIFICATION</scope>
</reference>
<keyword evidence="3" id="KW-0862">Zinc</keyword>
<feature type="compositionally biased region" description="Basic and acidic residues" evidence="5">
    <location>
        <begin position="762"/>
        <end position="781"/>
    </location>
</feature>